<protein>
    <submittedName>
        <fullName evidence="2">Uncharacterized protein</fullName>
    </submittedName>
</protein>
<evidence type="ECO:0000313" key="2">
    <source>
        <dbReference type="EnsemblPlants" id="ORUFI05G22990.1"/>
    </source>
</evidence>
<organism evidence="2 3">
    <name type="scientific">Oryza rufipogon</name>
    <name type="common">Brownbeard rice</name>
    <name type="synonym">Asian wild rice</name>
    <dbReference type="NCBI Taxonomy" id="4529"/>
    <lineage>
        <taxon>Eukaryota</taxon>
        <taxon>Viridiplantae</taxon>
        <taxon>Streptophyta</taxon>
        <taxon>Embryophyta</taxon>
        <taxon>Tracheophyta</taxon>
        <taxon>Spermatophyta</taxon>
        <taxon>Magnoliopsida</taxon>
        <taxon>Liliopsida</taxon>
        <taxon>Poales</taxon>
        <taxon>Poaceae</taxon>
        <taxon>BOP clade</taxon>
        <taxon>Oryzoideae</taxon>
        <taxon>Oryzeae</taxon>
        <taxon>Oryzinae</taxon>
        <taxon>Oryza</taxon>
    </lineage>
</organism>
<keyword evidence="3" id="KW-1185">Reference proteome</keyword>
<dbReference type="Gramene" id="ORUFI05G22990.1">
    <property type="protein sequence ID" value="ORUFI05G22990.1"/>
    <property type="gene ID" value="ORUFI05G22990"/>
</dbReference>
<name>A0A0E0PPJ4_ORYRU</name>
<proteinExistence type="predicted"/>
<evidence type="ECO:0000256" key="1">
    <source>
        <dbReference type="SAM" id="MobiDB-lite"/>
    </source>
</evidence>
<evidence type="ECO:0000313" key="3">
    <source>
        <dbReference type="Proteomes" id="UP000008022"/>
    </source>
</evidence>
<dbReference type="AlphaFoldDB" id="A0A0E0PPJ4"/>
<sequence length="65" mass="7269">MAQLRLSLNDASLGPRKERVQGPRKEEVGLSGSTALRELHLAENKISDVEGLHRLLKPTWRVPTL</sequence>
<dbReference type="Proteomes" id="UP000008022">
    <property type="component" value="Unassembled WGS sequence"/>
</dbReference>
<feature type="compositionally biased region" description="Basic and acidic residues" evidence="1">
    <location>
        <begin position="15"/>
        <end position="28"/>
    </location>
</feature>
<accession>A0A0E0PPJ4</accession>
<reference evidence="3" key="1">
    <citation type="submission" date="2013-06" db="EMBL/GenBank/DDBJ databases">
        <authorList>
            <person name="Zhao Q."/>
        </authorList>
    </citation>
    <scope>NUCLEOTIDE SEQUENCE</scope>
    <source>
        <strain evidence="3">cv. W1943</strain>
    </source>
</reference>
<dbReference type="HOGENOM" id="CLU_2853766_0_0_1"/>
<feature type="region of interest" description="Disordered" evidence="1">
    <location>
        <begin position="1"/>
        <end position="29"/>
    </location>
</feature>
<reference evidence="2" key="2">
    <citation type="submission" date="2015-06" db="UniProtKB">
        <authorList>
            <consortium name="EnsemblPlants"/>
        </authorList>
    </citation>
    <scope>IDENTIFICATION</scope>
</reference>
<dbReference type="EnsemblPlants" id="ORUFI05G22990.1">
    <property type="protein sequence ID" value="ORUFI05G22990.1"/>
    <property type="gene ID" value="ORUFI05G22990"/>
</dbReference>
<dbReference type="InterPro" id="IPR001611">
    <property type="entry name" value="Leu-rich_rpt"/>
</dbReference>
<dbReference type="PROSITE" id="PS51450">
    <property type="entry name" value="LRR"/>
    <property type="match status" value="1"/>
</dbReference>